<gene>
    <name evidence="1" type="ORF">GRF29_161g116878</name>
</gene>
<organism evidence="1 2">
    <name type="scientific">Pseudopithomyces chartarum</name>
    <dbReference type="NCBI Taxonomy" id="1892770"/>
    <lineage>
        <taxon>Eukaryota</taxon>
        <taxon>Fungi</taxon>
        <taxon>Dikarya</taxon>
        <taxon>Ascomycota</taxon>
        <taxon>Pezizomycotina</taxon>
        <taxon>Dothideomycetes</taxon>
        <taxon>Pleosporomycetidae</taxon>
        <taxon>Pleosporales</taxon>
        <taxon>Massarineae</taxon>
        <taxon>Didymosphaeriaceae</taxon>
        <taxon>Pseudopithomyces</taxon>
    </lineage>
</organism>
<dbReference type="EMBL" id="WVTA01000014">
    <property type="protein sequence ID" value="KAK3202108.1"/>
    <property type="molecule type" value="Genomic_DNA"/>
</dbReference>
<comment type="caution">
    <text evidence="1">The sequence shown here is derived from an EMBL/GenBank/DDBJ whole genome shotgun (WGS) entry which is preliminary data.</text>
</comment>
<keyword evidence="2" id="KW-1185">Reference proteome</keyword>
<protein>
    <submittedName>
        <fullName evidence="1">Uncharacterized protein</fullName>
    </submittedName>
</protein>
<dbReference type="AlphaFoldDB" id="A0AAN6LS52"/>
<reference evidence="1 2" key="1">
    <citation type="submission" date="2021-02" db="EMBL/GenBank/DDBJ databases">
        <title>Genome assembly of Pseudopithomyces chartarum.</title>
        <authorList>
            <person name="Jauregui R."/>
            <person name="Singh J."/>
            <person name="Voisey C."/>
        </authorList>
    </citation>
    <scope>NUCLEOTIDE SEQUENCE [LARGE SCALE GENOMIC DNA]</scope>
    <source>
        <strain evidence="1 2">AGR01</strain>
    </source>
</reference>
<dbReference type="Proteomes" id="UP001280581">
    <property type="component" value="Unassembled WGS sequence"/>
</dbReference>
<evidence type="ECO:0000313" key="2">
    <source>
        <dbReference type="Proteomes" id="UP001280581"/>
    </source>
</evidence>
<name>A0AAN6LS52_9PLEO</name>
<evidence type="ECO:0000313" key="1">
    <source>
        <dbReference type="EMBL" id="KAK3202108.1"/>
    </source>
</evidence>
<accession>A0AAN6LS52</accession>
<proteinExistence type="predicted"/>
<sequence>MSEHEDPISLLIRHKYLLWKQQYIYCWSPDAEDILDSYRKLEPLIRESLETSVEETHDWISFNCYMLGNVKEKSRAGAHIVFACGNVKVAREAQRITVSSGLLKKALTPFGTDIMPQLPFRRLFKLGGANSDFSQFEVKDVSFLPESQGETMNWVEDDHIGRFLYQPPWSSIGAHIMATYSKYASSRYISPWHGSGMLVEMYNRWVAPAAFESILTFPWREYSKKIPMPEPQRYLYEHGPPGHIKCFSSEYDWALITLDDGHSNQSIQAKISIGQNPVGTIDSDNTLHRRAIALTIDEDIPGSILPGAILEQPPGGKLFHRLFHFRIDGEAELIHREGFMTGDCGSPVVDAETGQLYGHVVYGCQDERSAFVISASEAMDSITGFGEVDYNDGN</sequence>